<reference evidence="14 15" key="3">
    <citation type="journal article" date="2017" name="G3 (Bethesda)">
        <title>Comparative analysis highlights variable genome content of wheat rusts and divergence of the mating loci.</title>
        <authorList>
            <person name="Cuomo C.A."/>
            <person name="Bakkeren G."/>
            <person name="Khalil H.B."/>
            <person name="Panwar V."/>
            <person name="Joly D."/>
            <person name="Linning R."/>
            <person name="Sakthikumar S."/>
            <person name="Song X."/>
            <person name="Adiconis X."/>
            <person name="Fan L."/>
            <person name="Goldberg J.M."/>
            <person name="Levin J.Z."/>
            <person name="Young S."/>
            <person name="Zeng Q."/>
            <person name="Anikster Y."/>
            <person name="Bruce M."/>
            <person name="Wang M."/>
            <person name="Yin C."/>
            <person name="McCallum B."/>
            <person name="Szabo L.J."/>
            <person name="Hulbert S."/>
            <person name="Chen X."/>
            <person name="Fellers J.P."/>
        </authorList>
    </citation>
    <scope>NUCLEOTIDE SEQUENCE</scope>
    <source>
        <strain evidence="15">Isolate 1-1 / race 1 (BBBD)</strain>
        <strain evidence="14">isolate 1-1 / race 1 (BBBD)</strain>
    </source>
</reference>
<dbReference type="GO" id="GO:0051301">
    <property type="term" value="P:cell division"/>
    <property type="evidence" value="ECO:0007669"/>
    <property type="project" value="UniProtKB-UniRule"/>
</dbReference>
<evidence type="ECO:0000256" key="1">
    <source>
        <dbReference type="ARBA" id="ARBA00006379"/>
    </source>
</evidence>
<dbReference type="PANTHER" id="PTHR14281">
    <property type="entry name" value="KINETOCHORE PROTEIN SPC25-RELATED"/>
    <property type="match status" value="1"/>
</dbReference>
<keyword evidence="3 9" id="KW-0132">Cell division</keyword>
<comment type="subcellular location">
    <subcellularLocation>
        <location evidence="9">Nucleus</location>
    </subcellularLocation>
    <subcellularLocation>
        <location evidence="9">Chromosome</location>
        <location evidence="9">Centromere</location>
        <location evidence="9">Kinetochore</location>
    </subcellularLocation>
</comment>
<dbReference type="Pfam" id="PF08234">
    <property type="entry name" value="Spindle_Spc25"/>
    <property type="match status" value="1"/>
</dbReference>
<name>A0A180GXK3_PUCT1</name>
<dbReference type="Gene3D" id="3.30.457.50">
    <property type="entry name" value="Chromosome segregation protein Spc25"/>
    <property type="match status" value="1"/>
</dbReference>
<dbReference type="EnsemblFungi" id="PTTG_05781-t43_1">
    <property type="protein sequence ID" value="PTTG_05781-t43_1-p1"/>
    <property type="gene ID" value="PTTG_05781"/>
</dbReference>
<organism evidence="13">
    <name type="scientific">Puccinia triticina (isolate 1-1 / race 1 (BBBD))</name>
    <name type="common">Brown leaf rust fungus</name>
    <dbReference type="NCBI Taxonomy" id="630390"/>
    <lineage>
        <taxon>Eukaryota</taxon>
        <taxon>Fungi</taxon>
        <taxon>Dikarya</taxon>
        <taxon>Basidiomycota</taxon>
        <taxon>Pucciniomycotina</taxon>
        <taxon>Pucciniomycetes</taxon>
        <taxon>Pucciniales</taxon>
        <taxon>Pucciniaceae</taxon>
        <taxon>Puccinia</taxon>
    </lineage>
</organism>
<feature type="domain" description="Chromosome segregation protein Spc25 C-terminal" evidence="12">
    <location>
        <begin position="248"/>
        <end position="316"/>
    </location>
</feature>
<evidence type="ECO:0000313" key="15">
    <source>
        <dbReference type="Proteomes" id="UP000005240"/>
    </source>
</evidence>
<feature type="coiled-coil region" evidence="10">
    <location>
        <begin position="109"/>
        <end position="193"/>
    </location>
</feature>
<keyword evidence="4 9" id="KW-0498">Mitosis</keyword>
<evidence type="ECO:0000259" key="12">
    <source>
        <dbReference type="Pfam" id="PF08234"/>
    </source>
</evidence>
<sequence>MAPALPPPAHQQATTSTPATPKRVSVFSANYNVPPNPVGWSISKTNRYQSPSKKRQLVFGSPPVARTPSRMALPTVPATPRADILKQLPEPIPIPEVRVGYDPDLRNVLSNHEESLSKLLDRYSRLKLDLSHQLNVELAESEHQRTNAKCELAVIQKQLSETVEYNEKLKNELVAARNRLKKLTDDRREMDLKLGELNHVFAVTKEKFAGLDAKKTQEKVQLGLVIQDTKKEVELLEEITGLTILIMGPDRLRFNFKLIDMNAYDRVFFVELDLAEFDYRIVSIDPPCTEMNSILKKLNQTRNFNRFLCDVRQAFKKSMKP</sequence>
<dbReference type="FunFam" id="3.30.457.50:FF:000005">
    <property type="entry name" value="Chromosome 9, whole genome shotgun sequence"/>
    <property type="match status" value="1"/>
</dbReference>
<keyword evidence="8 9" id="KW-0137">Centromere</keyword>
<dbReference type="CDD" id="cd23784">
    <property type="entry name" value="RWD_Spc25"/>
    <property type="match status" value="1"/>
</dbReference>
<keyword evidence="6 10" id="KW-0175">Coiled coil</keyword>
<dbReference type="GO" id="GO:0005634">
    <property type="term" value="C:nucleus"/>
    <property type="evidence" value="ECO:0007669"/>
    <property type="project" value="UniProtKB-SubCell"/>
</dbReference>
<feature type="region of interest" description="Disordered" evidence="11">
    <location>
        <begin position="1"/>
        <end position="20"/>
    </location>
</feature>
<reference evidence="14" key="4">
    <citation type="submission" date="2025-05" db="UniProtKB">
        <authorList>
            <consortium name="EnsemblFungi"/>
        </authorList>
    </citation>
    <scope>IDENTIFICATION</scope>
    <source>
        <strain evidence="14">isolate 1-1 / race 1 (BBBD)</strain>
    </source>
</reference>
<dbReference type="GO" id="GO:0031262">
    <property type="term" value="C:Ndc80 complex"/>
    <property type="evidence" value="ECO:0007669"/>
    <property type="project" value="InterPro"/>
</dbReference>
<keyword evidence="5 9" id="KW-0995">Kinetochore</keyword>
<proteinExistence type="inferred from homology"/>
<dbReference type="InterPro" id="IPR013255">
    <property type="entry name" value="Spc25_C"/>
</dbReference>
<dbReference type="InterPro" id="IPR045143">
    <property type="entry name" value="Spc25"/>
</dbReference>
<reference evidence="13" key="1">
    <citation type="submission" date="2009-11" db="EMBL/GenBank/DDBJ databases">
        <authorList>
            <consortium name="The Broad Institute Genome Sequencing Platform"/>
            <person name="Ward D."/>
            <person name="Feldgarden M."/>
            <person name="Earl A."/>
            <person name="Young S.K."/>
            <person name="Zeng Q."/>
            <person name="Koehrsen M."/>
            <person name="Alvarado L."/>
            <person name="Berlin A."/>
            <person name="Bochicchio J."/>
            <person name="Borenstein D."/>
            <person name="Chapman S.B."/>
            <person name="Chen Z."/>
            <person name="Engels R."/>
            <person name="Freedman E."/>
            <person name="Gellesch M."/>
            <person name="Goldberg J."/>
            <person name="Griggs A."/>
            <person name="Gujja S."/>
            <person name="Heilman E."/>
            <person name="Heiman D."/>
            <person name="Hepburn T."/>
            <person name="Howarth C."/>
            <person name="Jen D."/>
            <person name="Larson L."/>
            <person name="Lewis B."/>
            <person name="Mehta T."/>
            <person name="Park D."/>
            <person name="Pearson M."/>
            <person name="Roberts A."/>
            <person name="Saif S."/>
            <person name="Shea T."/>
            <person name="Shenoy N."/>
            <person name="Sisk P."/>
            <person name="Stolte C."/>
            <person name="Sykes S."/>
            <person name="Thomson T."/>
            <person name="Walk T."/>
            <person name="White J."/>
            <person name="Yandava C."/>
            <person name="Izard J."/>
            <person name="Baranova O.V."/>
            <person name="Blanton J.M."/>
            <person name="Tanner A.C."/>
            <person name="Dewhirst F.E."/>
            <person name="Haas B."/>
            <person name="Nusbaum C."/>
            <person name="Birren B."/>
        </authorList>
    </citation>
    <scope>NUCLEOTIDE SEQUENCE [LARGE SCALE GENOMIC DNA]</scope>
    <source>
        <strain evidence="13">1-1 BBBD Race 1</strain>
    </source>
</reference>
<evidence type="ECO:0000313" key="14">
    <source>
        <dbReference type="EnsemblFungi" id="PTTG_05781-t43_1-p1"/>
    </source>
</evidence>
<accession>A0A180GXK3</accession>
<dbReference type="PANTHER" id="PTHR14281:SF0">
    <property type="entry name" value="KINETOCHORE PROTEIN SPC25"/>
    <property type="match status" value="1"/>
</dbReference>
<evidence type="ECO:0000256" key="3">
    <source>
        <dbReference type="ARBA" id="ARBA00022618"/>
    </source>
</evidence>
<evidence type="ECO:0000256" key="6">
    <source>
        <dbReference type="ARBA" id="ARBA00023054"/>
    </source>
</evidence>
<evidence type="ECO:0000256" key="4">
    <source>
        <dbReference type="ARBA" id="ARBA00022776"/>
    </source>
</evidence>
<evidence type="ECO:0000256" key="9">
    <source>
        <dbReference type="RuleBase" id="RU367150"/>
    </source>
</evidence>
<evidence type="ECO:0000256" key="10">
    <source>
        <dbReference type="SAM" id="Coils"/>
    </source>
</evidence>
<dbReference type="STRING" id="630390.A0A180GXK3"/>
<evidence type="ECO:0000256" key="11">
    <source>
        <dbReference type="SAM" id="MobiDB-lite"/>
    </source>
</evidence>
<evidence type="ECO:0000256" key="7">
    <source>
        <dbReference type="ARBA" id="ARBA00023306"/>
    </source>
</evidence>
<evidence type="ECO:0000256" key="5">
    <source>
        <dbReference type="ARBA" id="ARBA00022838"/>
    </source>
</evidence>
<evidence type="ECO:0000256" key="8">
    <source>
        <dbReference type="ARBA" id="ARBA00023328"/>
    </source>
</evidence>
<dbReference type="VEuPathDB" id="FungiDB:PTTG_05781"/>
<dbReference type="GO" id="GO:0007059">
    <property type="term" value="P:chromosome segregation"/>
    <property type="evidence" value="ECO:0007669"/>
    <property type="project" value="InterPro"/>
</dbReference>
<keyword evidence="9" id="KW-0539">Nucleus</keyword>
<evidence type="ECO:0000256" key="2">
    <source>
        <dbReference type="ARBA" id="ARBA00022454"/>
    </source>
</evidence>
<dbReference type="AlphaFoldDB" id="A0A180GXK3"/>
<keyword evidence="2 9" id="KW-0158">Chromosome</keyword>
<dbReference type="Proteomes" id="UP000005240">
    <property type="component" value="Unassembled WGS sequence"/>
</dbReference>
<keyword evidence="7 9" id="KW-0131">Cell cycle</keyword>
<dbReference type="OrthoDB" id="4056921at2759"/>
<comment type="similarity">
    <text evidence="1 9">Belongs to the SPC25 family.</text>
</comment>
<comment type="subunit">
    <text evidence="9">Component of the NDC80 complex.</text>
</comment>
<comment type="function">
    <text evidence="9">Acts as a component of the essential kinetochore-associated NDC80 complex, which is required for chromosome segregation and spindle checkpoint activity.</text>
</comment>
<keyword evidence="15" id="KW-1185">Reference proteome</keyword>
<gene>
    <name evidence="13" type="ORF">PTTG_05781</name>
</gene>
<dbReference type="EMBL" id="ADAS02000015">
    <property type="protein sequence ID" value="OAV97099.1"/>
    <property type="molecule type" value="Genomic_DNA"/>
</dbReference>
<reference evidence="13" key="2">
    <citation type="submission" date="2016-05" db="EMBL/GenBank/DDBJ databases">
        <title>Comparative analysis highlights variable genome content of wheat rusts and divergence of the mating loci.</title>
        <authorList>
            <person name="Cuomo C.A."/>
            <person name="Bakkeren G."/>
            <person name="Szabo L."/>
            <person name="Khalil H."/>
            <person name="Joly D."/>
            <person name="Goldberg J."/>
            <person name="Young S."/>
            <person name="Zeng Q."/>
            <person name="Fellers J."/>
        </authorList>
    </citation>
    <scope>NUCLEOTIDE SEQUENCE [LARGE SCALE GENOMIC DNA]</scope>
    <source>
        <strain evidence="13">1-1 BBBD Race 1</strain>
    </source>
</reference>
<evidence type="ECO:0000313" key="13">
    <source>
        <dbReference type="EMBL" id="OAV97099.1"/>
    </source>
</evidence>
<protein>
    <recommendedName>
        <fullName evidence="9">Kinetochore protein SPC25</fullName>
    </recommendedName>
</protein>